<reference evidence="2" key="1">
    <citation type="submission" date="2015-06" db="EMBL/GenBank/DDBJ databases">
        <authorList>
            <person name="Hoefler B.C."/>
            <person name="Straight P.D."/>
        </authorList>
    </citation>
    <scope>NUCLEOTIDE SEQUENCE</scope>
</reference>
<dbReference type="EMBL" id="GDHF01017670">
    <property type="protein sequence ID" value="JAI34644.1"/>
    <property type="molecule type" value="Transcribed_RNA"/>
</dbReference>
<dbReference type="AlphaFoldDB" id="A0A0K8V6T0"/>
<feature type="region of interest" description="Disordered" evidence="1">
    <location>
        <begin position="331"/>
        <end position="353"/>
    </location>
</feature>
<dbReference type="OrthoDB" id="10027016at2759"/>
<evidence type="ECO:0000313" key="2">
    <source>
        <dbReference type="EMBL" id="JAI34644.1"/>
    </source>
</evidence>
<evidence type="ECO:0000256" key="1">
    <source>
        <dbReference type="SAM" id="MobiDB-lite"/>
    </source>
</evidence>
<name>A0A0K8V6T0_BACLA</name>
<gene>
    <name evidence="2" type="ORF">c1_g1_i2</name>
</gene>
<protein>
    <submittedName>
        <fullName evidence="2">Uncharacterized protein</fullName>
    </submittedName>
</protein>
<accession>A0A0K8V6T0</accession>
<proteinExistence type="predicted"/>
<sequence length="416" mass="45892">MGIILLCMLWRWYYFPKKNQNPKNKIQKLPQKLIDTLNAMSERFEQKYGPIPERVPFTKQDIEVPLQLRGFFNDAPRTLPRGLFLGDNQMLRSRTYFTLSSDPRAKFTGSTPDLSRSVPTTPIFRKFAQPKLRSDSLALERAPKLGEQRATEAIVELRQAHGVLTPRFAAAATVTVAPTTATLTTATTTSNDSIDMPSAAGQLKAINVQTPTLGASRQVDTERPTLSTFRSTMPPPTSQYATTTTKSSCAPLRDADIVHERFNKRDNARVVDPTTTPAAATTSETELRQQAQNLLYSSSFAIKRPSLYGSGRSSLGSTQSLYDIYEGSTRFSNSNEQTAPLPPPPPSSLGLAGKRASALLDSIEPSLRASIKLSSVQELQNLNDNEMKYTIPRIGTTGRKSKKNKAFSPLEEDSMA</sequence>
<organism evidence="2">
    <name type="scientific">Bactrocera latifrons</name>
    <name type="common">Malaysian fruit fly</name>
    <name type="synonym">Chaetodacus latifrons</name>
    <dbReference type="NCBI Taxonomy" id="174628"/>
    <lineage>
        <taxon>Eukaryota</taxon>
        <taxon>Metazoa</taxon>
        <taxon>Ecdysozoa</taxon>
        <taxon>Arthropoda</taxon>
        <taxon>Hexapoda</taxon>
        <taxon>Insecta</taxon>
        <taxon>Pterygota</taxon>
        <taxon>Neoptera</taxon>
        <taxon>Endopterygota</taxon>
        <taxon>Diptera</taxon>
        <taxon>Brachycera</taxon>
        <taxon>Muscomorpha</taxon>
        <taxon>Tephritoidea</taxon>
        <taxon>Tephritidae</taxon>
        <taxon>Bactrocera</taxon>
        <taxon>Bactrocera</taxon>
    </lineage>
</organism>
<feature type="region of interest" description="Disordered" evidence="1">
    <location>
        <begin position="394"/>
        <end position="416"/>
    </location>
</feature>